<gene>
    <name evidence="3" type="primary">CSON008853</name>
</gene>
<feature type="region of interest" description="Disordered" evidence="1">
    <location>
        <begin position="551"/>
        <end position="585"/>
    </location>
</feature>
<organism evidence="3">
    <name type="scientific">Culicoides sonorensis</name>
    <name type="common">Biting midge</name>
    <dbReference type="NCBI Taxonomy" id="179676"/>
    <lineage>
        <taxon>Eukaryota</taxon>
        <taxon>Metazoa</taxon>
        <taxon>Ecdysozoa</taxon>
        <taxon>Arthropoda</taxon>
        <taxon>Hexapoda</taxon>
        <taxon>Insecta</taxon>
        <taxon>Pterygota</taxon>
        <taxon>Neoptera</taxon>
        <taxon>Endopterygota</taxon>
        <taxon>Diptera</taxon>
        <taxon>Nematocera</taxon>
        <taxon>Chironomoidea</taxon>
        <taxon>Ceratopogonidae</taxon>
        <taxon>Ceratopogoninae</taxon>
        <taxon>Culicoides</taxon>
        <taxon>Monoculicoides</taxon>
    </lineage>
</organism>
<dbReference type="Pfam" id="PF15999">
    <property type="entry name" value="DUF4774"/>
    <property type="match status" value="3"/>
</dbReference>
<name>A0A336LJE4_CULSO</name>
<evidence type="ECO:0000313" key="3">
    <source>
        <dbReference type="EMBL" id="SSX18284.1"/>
    </source>
</evidence>
<protein>
    <submittedName>
        <fullName evidence="3">CSON008853 protein</fullName>
    </submittedName>
</protein>
<feature type="compositionally biased region" description="Acidic residues" evidence="1">
    <location>
        <begin position="258"/>
        <end position="270"/>
    </location>
</feature>
<dbReference type="VEuPathDB" id="VectorBase:CSON008853"/>
<feature type="domain" description="DUF4774" evidence="2">
    <location>
        <begin position="974"/>
        <end position="1020"/>
    </location>
</feature>
<evidence type="ECO:0000259" key="2">
    <source>
        <dbReference type="Pfam" id="PF15999"/>
    </source>
</evidence>
<dbReference type="OMA" id="QWPARIL"/>
<feature type="compositionally biased region" description="Low complexity" evidence="1">
    <location>
        <begin position="921"/>
        <end position="934"/>
    </location>
</feature>
<feature type="domain" description="DUF4774" evidence="2">
    <location>
        <begin position="751"/>
        <end position="805"/>
    </location>
</feature>
<feature type="compositionally biased region" description="Low complexity" evidence="1">
    <location>
        <begin position="271"/>
        <end position="282"/>
    </location>
</feature>
<dbReference type="AlphaFoldDB" id="A0A336LJE4"/>
<evidence type="ECO:0000256" key="1">
    <source>
        <dbReference type="SAM" id="MobiDB-lite"/>
    </source>
</evidence>
<feature type="domain" description="DUF4774" evidence="2">
    <location>
        <begin position="402"/>
        <end position="453"/>
    </location>
</feature>
<dbReference type="InterPro" id="IPR031942">
    <property type="entry name" value="DUF4774"/>
</dbReference>
<dbReference type="EMBL" id="UFQT01000033">
    <property type="protein sequence ID" value="SSX18284.1"/>
    <property type="molecule type" value="Genomic_DNA"/>
</dbReference>
<proteinExistence type="predicted"/>
<feature type="region of interest" description="Disordered" evidence="1">
    <location>
        <begin position="913"/>
        <end position="935"/>
    </location>
</feature>
<feature type="region of interest" description="Disordered" evidence="1">
    <location>
        <begin position="244"/>
        <end position="312"/>
    </location>
</feature>
<sequence length="1212" mass="134091">MEFDITVFLCFGTNSLEGRPFDDQIKQWPARILRTIRQLVEPITAEQSGPPPVPQRGSPEETRRILQEINKINQAFGYTRKSPDIALPRQGPGNTNYFYPRPVYQPAFIQNSKRPPYNREQPRDTRAIDPFRADTFYYPAPYFQLPLEYHHPINFNHIKKGDKFVVPYSGFKRPIVVVNEEIKHKKKYRVPKTMEEFKDEMKSVGTTTEKVTELRQEGNEYEDADAADIIESIVKVIAKGEEEELDNYENYDSNEASNEVDDEEEEDDELPNTPTLNPPLLNDKFIHNNGPYKDQPQLHGDTRKNNLAPSSRSFNFTTPDFIKNLTEKFANKQNAVATPSPIAKEEAAKIEFEASLKEKSQEDYDSEEISVEGLRAPWSGVFPGGPQSQRDVLKQGGLIIQRLRVKNGSIAVAGPGGVATAGSGGTAIVGPEGLAITHPRSLTIAGPGARVYEVPESTNLERQLRLLNADGTPENGVLVAVGPTVHYNSAHIGRSFSTYTAWPPQPVALNQFNTLTKKLAFDRPIVVNPVTIHPSPYFALGEEWQAVSDENDDESVQTTPQIPDFKQPEDVTVTPNADRDPIPEKLTLASPRPLKLTQTMRPSMKKPSIPPKNAFDIKLIKVQELSQKLHDKARYIIEQIMFVPGKHLTSFGSILNQKPIQTKSAIKLKSGWVTNQKISGVRVPISITSEAPIRTVTPSPVKIGQQIKQKDPESSKLVKVDSVGMVSADQPITGYEAYFPDSNGKTDDEATLILEPQSRAIAGNGGTAISAPVSRAILKRGSRTKVLFKPQSVAIAGARGKAHASADLILDYSAASQLVQLQEILKKDQTLSARDRKIYTENLEKISLAAQKLAQIEEETADMSSLYSDSDPLEMNDHIKGIRSKIQEFGGFRLSDGSTMKPTDLEKVTQITTRKPSVTSKAPNNNNKIKPGKPVENVAVNPNSNGAHGQPPTVNDAEHETVEVNAPPAEASIAEAKPIALSIAGEGGVASAKPVATAVVGPGGLAVSRPVATAIAGIDPYEVAELGIPIKKSQKVKSQALTNYELANKIKKTYGLTSDGSNRLPSRIDPNQFEVEAEIDDIDTTNESDESSIKSQPIVAQPPPSAVAQVGMMLQPDLDPYSLIPQQYHNTFNIKPPHHMIISRQNPTEIQAENRSMDDEEEIDQDADYSDNAPQQFKYVPQISGYQMPQLPFYYNNFMPYAQPYHYYYYRY</sequence>
<reference evidence="3" key="1">
    <citation type="submission" date="2018-07" db="EMBL/GenBank/DDBJ databases">
        <authorList>
            <person name="Quirk P.G."/>
            <person name="Krulwich T.A."/>
        </authorList>
    </citation>
    <scope>NUCLEOTIDE SEQUENCE</scope>
</reference>
<accession>A0A336LJE4</accession>